<proteinExistence type="predicted"/>
<keyword evidence="2" id="KW-1185">Reference proteome</keyword>
<protein>
    <submittedName>
        <fullName evidence="1">Uncharacterized protein</fullName>
    </submittedName>
</protein>
<organism evidence="1 2">
    <name type="scientific">Nocardia transvalensis</name>
    <dbReference type="NCBI Taxonomy" id="37333"/>
    <lineage>
        <taxon>Bacteria</taxon>
        <taxon>Bacillati</taxon>
        <taxon>Actinomycetota</taxon>
        <taxon>Actinomycetes</taxon>
        <taxon>Mycobacteriales</taxon>
        <taxon>Nocardiaceae</taxon>
        <taxon>Nocardia</taxon>
    </lineage>
</organism>
<accession>A0A7W9P8Y6</accession>
<comment type="caution">
    <text evidence="1">The sequence shown here is derived from an EMBL/GenBank/DDBJ whole genome shotgun (WGS) entry which is preliminary data.</text>
</comment>
<dbReference type="AlphaFoldDB" id="A0A7W9P8Y6"/>
<gene>
    <name evidence="1" type="ORF">BJY24_000206</name>
</gene>
<sequence>MSGSTRPVFATRRKDQAMIPHFIDQLMGTISDFLGKLLLP</sequence>
<dbReference type="Proteomes" id="UP000540412">
    <property type="component" value="Unassembled WGS sequence"/>
</dbReference>
<evidence type="ECO:0000313" key="1">
    <source>
        <dbReference type="EMBL" id="MBB5911339.1"/>
    </source>
</evidence>
<dbReference type="EMBL" id="JACHIT010000001">
    <property type="protein sequence ID" value="MBB5911339.1"/>
    <property type="molecule type" value="Genomic_DNA"/>
</dbReference>
<evidence type="ECO:0000313" key="2">
    <source>
        <dbReference type="Proteomes" id="UP000540412"/>
    </source>
</evidence>
<reference evidence="1 2" key="1">
    <citation type="submission" date="2020-08" db="EMBL/GenBank/DDBJ databases">
        <title>Sequencing the genomes of 1000 actinobacteria strains.</title>
        <authorList>
            <person name="Klenk H.-P."/>
        </authorList>
    </citation>
    <scope>NUCLEOTIDE SEQUENCE [LARGE SCALE GENOMIC DNA]</scope>
    <source>
        <strain evidence="1 2">DSM 43582</strain>
    </source>
</reference>
<name>A0A7W9P8Y6_9NOCA</name>
<dbReference type="RefSeq" id="WP_276325746.1">
    <property type="nucleotide sequence ID" value="NZ_JACHIT010000001.1"/>
</dbReference>